<dbReference type="AlphaFoldDB" id="A0A7I4FBY4"/>
<dbReference type="EMBL" id="ABEU02000001">
    <property type="status" value="NOT_ANNOTATED_CDS"/>
    <property type="molecule type" value="Genomic_DNA"/>
</dbReference>
<organism evidence="3 4">
    <name type="scientific">Physcomitrium patens</name>
    <name type="common">Spreading-leaved earth moss</name>
    <name type="synonym">Physcomitrella patens</name>
    <dbReference type="NCBI Taxonomy" id="3218"/>
    <lineage>
        <taxon>Eukaryota</taxon>
        <taxon>Viridiplantae</taxon>
        <taxon>Streptophyta</taxon>
        <taxon>Embryophyta</taxon>
        <taxon>Bryophyta</taxon>
        <taxon>Bryophytina</taxon>
        <taxon>Bryopsida</taxon>
        <taxon>Funariidae</taxon>
        <taxon>Funariales</taxon>
        <taxon>Funariaceae</taxon>
        <taxon>Physcomitrium</taxon>
    </lineage>
</organism>
<evidence type="ECO:0000313" key="3">
    <source>
        <dbReference type="EnsemblPlants" id="Pp3c1_38420V3.2"/>
    </source>
</evidence>
<evidence type="ECO:0000256" key="1">
    <source>
        <dbReference type="SAM" id="MobiDB-lite"/>
    </source>
</evidence>
<feature type="transmembrane region" description="Helical" evidence="2">
    <location>
        <begin position="70"/>
        <end position="90"/>
    </location>
</feature>
<dbReference type="PANTHER" id="PTHR35471:SF1">
    <property type="entry name" value="OS07G0223700 PROTEIN"/>
    <property type="match status" value="1"/>
</dbReference>
<dbReference type="PANTHER" id="PTHR35471">
    <property type="entry name" value="OS07G0223700 PROTEIN"/>
    <property type="match status" value="1"/>
</dbReference>
<sequence length="222" mass="24547">MPRWSRATAWCDHYDAVQSCAVVLLYIQVACALIGSLGAVYTGIVLANFTLALFALVAIESGSQSLGRAYGGFLALALLLDIVWFCLFTIEIRHSWNETQLGKFGAFSVKLMFCMQASGCGLRLISSFLWCQMYRLRAISEALSLQERAEFHGRNSMSSLRKLNDSVLGDDAESELLGGSIYDTAAFSSLFESFNLQSDLDVESNGQRSEDERPLQTPLLLR</sequence>
<dbReference type="Proteomes" id="UP000006727">
    <property type="component" value="Chromosome 1"/>
</dbReference>
<reference evidence="3 4" key="2">
    <citation type="journal article" date="2018" name="Plant J.">
        <title>The Physcomitrella patens chromosome-scale assembly reveals moss genome structure and evolution.</title>
        <authorList>
            <person name="Lang D."/>
            <person name="Ullrich K.K."/>
            <person name="Murat F."/>
            <person name="Fuchs J."/>
            <person name="Jenkins J."/>
            <person name="Haas F.B."/>
            <person name="Piednoel M."/>
            <person name="Gundlach H."/>
            <person name="Van Bel M."/>
            <person name="Meyberg R."/>
            <person name="Vives C."/>
            <person name="Morata J."/>
            <person name="Symeonidi A."/>
            <person name="Hiss M."/>
            <person name="Muchero W."/>
            <person name="Kamisugi Y."/>
            <person name="Saleh O."/>
            <person name="Blanc G."/>
            <person name="Decker E.L."/>
            <person name="van Gessel N."/>
            <person name="Grimwood J."/>
            <person name="Hayes R.D."/>
            <person name="Graham S.W."/>
            <person name="Gunter L.E."/>
            <person name="McDaniel S.F."/>
            <person name="Hoernstein S.N.W."/>
            <person name="Larsson A."/>
            <person name="Li F.W."/>
            <person name="Perroud P.F."/>
            <person name="Phillips J."/>
            <person name="Ranjan P."/>
            <person name="Rokshar D.S."/>
            <person name="Rothfels C.J."/>
            <person name="Schneider L."/>
            <person name="Shu S."/>
            <person name="Stevenson D.W."/>
            <person name="Thummler F."/>
            <person name="Tillich M."/>
            <person name="Villarreal Aguilar J.C."/>
            <person name="Widiez T."/>
            <person name="Wong G.K."/>
            <person name="Wymore A."/>
            <person name="Zhang Y."/>
            <person name="Zimmer A.D."/>
            <person name="Quatrano R.S."/>
            <person name="Mayer K.F.X."/>
            <person name="Goodstein D."/>
            <person name="Casacuberta J.M."/>
            <person name="Vandepoele K."/>
            <person name="Reski R."/>
            <person name="Cuming A.C."/>
            <person name="Tuskan G.A."/>
            <person name="Maumus F."/>
            <person name="Salse J."/>
            <person name="Schmutz J."/>
            <person name="Rensing S.A."/>
        </authorList>
    </citation>
    <scope>NUCLEOTIDE SEQUENCE [LARGE SCALE GENOMIC DNA]</scope>
    <source>
        <strain evidence="3 4">cv. Gransden 2004</strain>
    </source>
</reference>
<keyword evidence="2" id="KW-0472">Membrane</keyword>
<keyword evidence="2" id="KW-1133">Transmembrane helix</keyword>
<gene>
    <name evidence="3" type="primary">LOC112281897</name>
</gene>
<proteinExistence type="predicted"/>
<feature type="region of interest" description="Disordered" evidence="1">
    <location>
        <begin position="202"/>
        <end position="222"/>
    </location>
</feature>
<reference evidence="3" key="3">
    <citation type="submission" date="2020-12" db="UniProtKB">
        <authorList>
            <consortium name="EnsemblPlants"/>
        </authorList>
    </citation>
    <scope>IDENTIFICATION</scope>
</reference>
<dbReference type="Gramene" id="Pp3c1_38420V3.2">
    <property type="protein sequence ID" value="Pp3c1_38420V3.2"/>
    <property type="gene ID" value="Pp3c1_38420"/>
</dbReference>
<keyword evidence="4" id="KW-1185">Reference proteome</keyword>
<protein>
    <recommendedName>
        <fullName evidence="5">Transmembrane protein</fullName>
    </recommendedName>
</protein>
<feature type="transmembrane region" description="Helical" evidence="2">
    <location>
        <begin position="25"/>
        <end position="58"/>
    </location>
</feature>
<evidence type="ECO:0000256" key="2">
    <source>
        <dbReference type="SAM" id="Phobius"/>
    </source>
</evidence>
<evidence type="ECO:0000313" key="4">
    <source>
        <dbReference type="Proteomes" id="UP000006727"/>
    </source>
</evidence>
<name>A0A7I4FBY4_PHYPA</name>
<reference evidence="3 4" key="1">
    <citation type="journal article" date="2008" name="Science">
        <title>The Physcomitrella genome reveals evolutionary insights into the conquest of land by plants.</title>
        <authorList>
            <person name="Rensing S."/>
            <person name="Lang D."/>
            <person name="Zimmer A."/>
            <person name="Terry A."/>
            <person name="Salamov A."/>
            <person name="Shapiro H."/>
            <person name="Nishiyama T."/>
            <person name="Perroud P.-F."/>
            <person name="Lindquist E."/>
            <person name="Kamisugi Y."/>
            <person name="Tanahashi T."/>
            <person name="Sakakibara K."/>
            <person name="Fujita T."/>
            <person name="Oishi K."/>
            <person name="Shin-I T."/>
            <person name="Kuroki Y."/>
            <person name="Toyoda A."/>
            <person name="Suzuki Y."/>
            <person name="Hashimoto A."/>
            <person name="Yamaguchi K."/>
            <person name="Sugano A."/>
            <person name="Kohara Y."/>
            <person name="Fujiyama A."/>
            <person name="Anterola A."/>
            <person name="Aoki S."/>
            <person name="Ashton N."/>
            <person name="Barbazuk W.B."/>
            <person name="Barker E."/>
            <person name="Bennetzen J."/>
            <person name="Bezanilla M."/>
            <person name="Blankenship R."/>
            <person name="Cho S.H."/>
            <person name="Dutcher S."/>
            <person name="Estelle M."/>
            <person name="Fawcett J.A."/>
            <person name="Gundlach H."/>
            <person name="Hanada K."/>
            <person name="Heyl A."/>
            <person name="Hicks K.A."/>
            <person name="Hugh J."/>
            <person name="Lohr M."/>
            <person name="Mayer K."/>
            <person name="Melkozernov A."/>
            <person name="Murata T."/>
            <person name="Nelson D."/>
            <person name="Pils B."/>
            <person name="Prigge M."/>
            <person name="Reiss B."/>
            <person name="Renner T."/>
            <person name="Rombauts S."/>
            <person name="Rushton P."/>
            <person name="Sanderfoot A."/>
            <person name="Schween G."/>
            <person name="Shiu S.-H."/>
            <person name="Stueber K."/>
            <person name="Theodoulou F.L."/>
            <person name="Tu H."/>
            <person name="Van de Peer Y."/>
            <person name="Verrier P.J."/>
            <person name="Waters E."/>
            <person name="Wood A."/>
            <person name="Yang L."/>
            <person name="Cove D."/>
            <person name="Cuming A."/>
            <person name="Hasebe M."/>
            <person name="Lucas S."/>
            <person name="Mishler D.B."/>
            <person name="Reski R."/>
            <person name="Grigoriev I."/>
            <person name="Quatrano R.S."/>
            <person name="Boore J.L."/>
        </authorList>
    </citation>
    <scope>NUCLEOTIDE SEQUENCE [LARGE SCALE GENOMIC DNA]</scope>
    <source>
        <strain evidence="3 4">cv. Gransden 2004</strain>
    </source>
</reference>
<keyword evidence="2" id="KW-0812">Transmembrane</keyword>
<evidence type="ECO:0008006" key="5">
    <source>
        <dbReference type="Google" id="ProtNLM"/>
    </source>
</evidence>
<dbReference type="EnsemblPlants" id="Pp3c1_38420V3.2">
    <property type="protein sequence ID" value="Pp3c1_38420V3.2"/>
    <property type="gene ID" value="Pp3c1_38420"/>
</dbReference>
<accession>A0A7I4FBY4</accession>